<evidence type="ECO:0000313" key="4">
    <source>
        <dbReference type="EMBL" id="WPB07941.1"/>
    </source>
</evidence>
<name>A0A2G5HEP5_CERBT</name>
<organism evidence="3 5">
    <name type="scientific">Cercospora beticola</name>
    <name type="common">Sugarbeet leaf spot fungus</name>
    <dbReference type="NCBI Taxonomy" id="122368"/>
    <lineage>
        <taxon>Eukaryota</taxon>
        <taxon>Fungi</taxon>
        <taxon>Dikarya</taxon>
        <taxon>Ascomycota</taxon>
        <taxon>Pezizomycotina</taxon>
        <taxon>Dothideomycetes</taxon>
        <taxon>Dothideomycetidae</taxon>
        <taxon>Mycosphaerellales</taxon>
        <taxon>Mycosphaerellaceae</taxon>
        <taxon>Cercospora</taxon>
    </lineage>
</organism>
<dbReference type="EMBL" id="CP134192">
    <property type="protein sequence ID" value="WPB07941.1"/>
    <property type="molecule type" value="Genomic_DNA"/>
</dbReference>
<sequence>MKLSLLGFAIGALAATIATRDTATLAQDVQAAIDAVNDFDATITSYSGQGDNDKVKSKLDAITTALSKGATDAKASESIEQADALSLASPVQDLAKAVQQALTDLTAQKSALASAGAAQDVLSKLQEADKVQKDLVDTVVSKVPPSLAPVASGVIKPAQDQLASVIADFESAGGGSAASGSSGESSSPAPAPAPAAQQGQNASPAASAPDAAAPKSAPAGSPAGYGAPGAGSPSMTSAASNTTGNAPTGTFTPAAYTGAAVPIVGQGSVAAIAVALLAGLAF</sequence>
<evidence type="ECO:0000313" key="6">
    <source>
        <dbReference type="Proteomes" id="UP001302367"/>
    </source>
</evidence>
<feature type="compositionally biased region" description="Polar residues" evidence="1">
    <location>
        <begin position="235"/>
        <end position="244"/>
    </location>
</feature>
<evidence type="ECO:0000313" key="3">
    <source>
        <dbReference type="EMBL" id="PIA90999.1"/>
    </source>
</evidence>
<dbReference type="GO" id="GO:0005576">
    <property type="term" value="C:extracellular region"/>
    <property type="evidence" value="ECO:0007669"/>
    <property type="project" value="TreeGrafter"/>
</dbReference>
<dbReference type="AlphaFoldDB" id="A0A2G5HEP5"/>
<evidence type="ECO:0000313" key="5">
    <source>
        <dbReference type="Proteomes" id="UP000230605"/>
    </source>
</evidence>
<feature type="chain" id="PRO_5013895639" evidence="2">
    <location>
        <begin position="27"/>
        <end position="282"/>
    </location>
</feature>
<keyword evidence="6" id="KW-1185">Reference proteome</keyword>
<dbReference type="Gene3D" id="1.20.1280.140">
    <property type="match status" value="1"/>
</dbReference>
<evidence type="ECO:0000256" key="1">
    <source>
        <dbReference type="SAM" id="MobiDB-lite"/>
    </source>
</evidence>
<feature type="signal peptide" evidence="2">
    <location>
        <begin position="1"/>
        <end position="26"/>
    </location>
</feature>
<dbReference type="InterPro" id="IPR021054">
    <property type="entry name" value="Cell_wall_mannoprotein_1"/>
</dbReference>
<reference evidence="3 5" key="1">
    <citation type="submission" date="2015-10" db="EMBL/GenBank/DDBJ databases">
        <title>The cercosporin biosynthetic gene cluster was horizontally transferred to several fungal lineages and shown to be expanded in Cercospora beticola based on microsynteny with recipient genomes.</title>
        <authorList>
            <person name="De Jonge R."/>
            <person name="Ebert M.K."/>
            <person name="Suttle J.C."/>
            <person name="Jurick Ii W.M."/>
            <person name="Secor G.A."/>
            <person name="Thomma B.P."/>
            <person name="Van De Peer Y."/>
            <person name="Bolton M.D."/>
        </authorList>
    </citation>
    <scope>NUCLEOTIDE SEQUENCE [LARGE SCALE GENOMIC DNA]</scope>
    <source>
        <strain evidence="3 5">09-40</strain>
    </source>
</reference>
<proteinExistence type="predicted"/>
<feature type="compositionally biased region" description="Low complexity" evidence="1">
    <location>
        <begin position="178"/>
        <end position="234"/>
    </location>
</feature>
<reference evidence="4 6" key="2">
    <citation type="submission" date="2023-09" db="EMBL/GenBank/DDBJ databases">
        <title>Complete-Gapless Cercospora beticola genome.</title>
        <authorList>
            <person name="Wyatt N.A."/>
            <person name="Spanner R.E."/>
            <person name="Bolton M.D."/>
        </authorList>
    </citation>
    <scope>NUCLEOTIDE SEQUENCE [LARGE SCALE GENOMIC DNA]</scope>
    <source>
        <strain evidence="4">Cb09-40</strain>
    </source>
</reference>
<dbReference type="EMBL" id="LKMD01000107">
    <property type="protein sequence ID" value="PIA90999.1"/>
    <property type="molecule type" value="Genomic_DNA"/>
</dbReference>
<dbReference type="PANTHER" id="PTHR38123:SF6">
    <property type="entry name" value="CELL WALL SERINE-THREONINE-RICH GALACTOMANNOPROTEIN MP1 (AFU_ORTHOLOGUE AFUA_4G03240)"/>
    <property type="match status" value="1"/>
</dbReference>
<protein>
    <submittedName>
        <fullName evidence="3">Cell wall mannoprotein 1</fullName>
    </submittedName>
</protein>
<dbReference type="OrthoDB" id="2422134at2759"/>
<dbReference type="Pfam" id="PF12296">
    <property type="entry name" value="HsbA"/>
    <property type="match status" value="1"/>
</dbReference>
<gene>
    <name evidence="3" type="ORF">CB0940_11111</name>
    <name evidence="4" type="ORF">RHO25_012605</name>
</gene>
<keyword evidence="2" id="KW-0732">Signal</keyword>
<accession>A0A2G5HEP5</accession>
<dbReference type="Proteomes" id="UP001302367">
    <property type="component" value="Chromosome 9"/>
</dbReference>
<dbReference type="Proteomes" id="UP000230605">
    <property type="component" value="Chromosome 9"/>
</dbReference>
<dbReference type="PANTHER" id="PTHR38123">
    <property type="entry name" value="CELL WALL SERINE-THREONINE-RICH GALACTOMANNOPROTEIN MP1 (AFU_ORTHOLOGUE AFUA_4G03240)"/>
    <property type="match status" value="1"/>
</dbReference>
<feature type="region of interest" description="Disordered" evidence="1">
    <location>
        <begin position="173"/>
        <end position="244"/>
    </location>
</feature>
<evidence type="ECO:0000256" key="2">
    <source>
        <dbReference type="SAM" id="SignalP"/>
    </source>
</evidence>